<dbReference type="EMBL" id="REGN01009049">
    <property type="protein sequence ID" value="RNA02094.1"/>
    <property type="molecule type" value="Genomic_DNA"/>
</dbReference>
<keyword evidence="2" id="KW-1185">Reference proteome</keyword>
<dbReference type="Proteomes" id="UP000276133">
    <property type="component" value="Unassembled WGS sequence"/>
</dbReference>
<sequence length="21" mass="2515">MKKRLPSLVNFSKKLLVRIMI</sequence>
<evidence type="ECO:0000313" key="2">
    <source>
        <dbReference type="Proteomes" id="UP000276133"/>
    </source>
</evidence>
<name>A0A3M7PSY8_BRAPC</name>
<dbReference type="AlphaFoldDB" id="A0A3M7PSY8"/>
<reference evidence="1 2" key="1">
    <citation type="journal article" date="2018" name="Sci. Rep.">
        <title>Genomic signatures of local adaptation to the degree of environmental predictability in rotifers.</title>
        <authorList>
            <person name="Franch-Gras L."/>
            <person name="Hahn C."/>
            <person name="Garcia-Roger E.M."/>
            <person name="Carmona M.J."/>
            <person name="Serra M."/>
            <person name="Gomez A."/>
        </authorList>
    </citation>
    <scope>NUCLEOTIDE SEQUENCE [LARGE SCALE GENOMIC DNA]</scope>
    <source>
        <strain evidence="1">HYR1</strain>
    </source>
</reference>
<gene>
    <name evidence="1" type="ORF">BpHYR1_025812</name>
</gene>
<proteinExistence type="predicted"/>
<evidence type="ECO:0000313" key="1">
    <source>
        <dbReference type="EMBL" id="RNA02094.1"/>
    </source>
</evidence>
<accession>A0A3M7PSY8</accession>
<organism evidence="1 2">
    <name type="scientific">Brachionus plicatilis</name>
    <name type="common">Marine rotifer</name>
    <name type="synonym">Brachionus muelleri</name>
    <dbReference type="NCBI Taxonomy" id="10195"/>
    <lineage>
        <taxon>Eukaryota</taxon>
        <taxon>Metazoa</taxon>
        <taxon>Spiralia</taxon>
        <taxon>Gnathifera</taxon>
        <taxon>Rotifera</taxon>
        <taxon>Eurotatoria</taxon>
        <taxon>Monogononta</taxon>
        <taxon>Pseudotrocha</taxon>
        <taxon>Ploima</taxon>
        <taxon>Brachionidae</taxon>
        <taxon>Brachionus</taxon>
    </lineage>
</organism>
<protein>
    <submittedName>
        <fullName evidence="1">Uncharacterized protein</fullName>
    </submittedName>
</protein>
<comment type="caution">
    <text evidence="1">The sequence shown here is derived from an EMBL/GenBank/DDBJ whole genome shotgun (WGS) entry which is preliminary data.</text>
</comment>